<evidence type="ECO:0000256" key="5">
    <source>
        <dbReference type="ARBA" id="ARBA00023277"/>
    </source>
</evidence>
<dbReference type="UniPathway" id="UPA00163"/>
<comment type="pathway">
    <text evidence="1 6">Glycan biosynthesis; glycogen metabolism.</text>
</comment>
<organism evidence="10 11">
    <name type="scientific">Amphibalanus amphitrite</name>
    <name type="common">Striped barnacle</name>
    <name type="synonym">Balanus amphitrite</name>
    <dbReference type="NCBI Taxonomy" id="1232801"/>
    <lineage>
        <taxon>Eukaryota</taxon>
        <taxon>Metazoa</taxon>
        <taxon>Ecdysozoa</taxon>
        <taxon>Arthropoda</taxon>
        <taxon>Crustacea</taxon>
        <taxon>Multicrustacea</taxon>
        <taxon>Cirripedia</taxon>
        <taxon>Thoracica</taxon>
        <taxon>Thoracicalcarea</taxon>
        <taxon>Balanomorpha</taxon>
        <taxon>Balanoidea</taxon>
        <taxon>Balanidae</taxon>
        <taxon>Amphibalaninae</taxon>
        <taxon>Amphibalanus</taxon>
    </lineage>
</organism>
<feature type="region of interest" description="Disordered" evidence="7">
    <location>
        <begin position="1"/>
        <end position="20"/>
    </location>
</feature>
<dbReference type="PANTHER" id="PTHR10749:SF8">
    <property type="entry name" value="PHOSPHORYLASE B KINASE REGULATORY SUBUNIT BETA"/>
    <property type="match status" value="1"/>
</dbReference>
<keyword evidence="4 6" id="KW-0112">Calmodulin-binding</keyword>
<keyword evidence="6" id="KW-0472">Membrane</keyword>
<keyword evidence="11" id="KW-1185">Reference proteome</keyword>
<evidence type="ECO:0000256" key="3">
    <source>
        <dbReference type="ARBA" id="ARBA00022600"/>
    </source>
</evidence>
<comment type="caution">
    <text evidence="10">The sequence shown here is derived from an EMBL/GenBank/DDBJ whole genome shotgun (WGS) entry which is preliminary data.</text>
</comment>
<dbReference type="GO" id="GO:0005977">
    <property type="term" value="P:glycogen metabolic process"/>
    <property type="evidence" value="ECO:0007669"/>
    <property type="project" value="UniProtKB-UniPathway"/>
</dbReference>
<evidence type="ECO:0000256" key="2">
    <source>
        <dbReference type="ARBA" id="ARBA00007128"/>
    </source>
</evidence>
<gene>
    <name evidence="10" type="ORF">FJT64_005077</name>
</gene>
<evidence type="ECO:0000256" key="1">
    <source>
        <dbReference type="ARBA" id="ARBA00005131"/>
    </source>
</evidence>
<keyword evidence="3 6" id="KW-0321">Glycogen metabolism</keyword>
<dbReference type="GO" id="GO:0005964">
    <property type="term" value="C:phosphorylase kinase complex"/>
    <property type="evidence" value="ECO:0007669"/>
    <property type="project" value="TreeGrafter"/>
</dbReference>
<dbReference type="GO" id="GO:0005886">
    <property type="term" value="C:plasma membrane"/>
    <property type="evidence" value="ECO:0007669"/>
    <property type="project" value="UniProtKB-SubCell"/>
</dbReference>
<feature type="domain" description="GH15-like" evidence="8">
    <location>
        <begin position="77"/>
        <end position="948"/>
    </location>
</feature>
<keyword evidence="6" id="KW-0636">Prenylation</keyword>
<evidence type="ECO:0000313" key="11">
    <source>
        <dbReference type="Proteomes" id="UP000440578"/>
    </source>
</evidence>
<dbReference type="PANTHER" id="PTHR10749">
    <property type="entry name" value="PHOSPHORYLASE B KINASE REGULATORY SUBUNIT"/>
    <property type="match status" value="1"/>
</dbReference>
<evidence type="ECO:0000313" key="10">
    <source>
        <dbReference type="EMBL" id="KAF0297479.1"/>
    </source>
</evidence>
<dbReference type="Pfam" id="PF19292">
    <property type="entry name" value="KPBB_C"/>
    <property type="match status" value="1"/>
</dbReference>
<dbReference type="Pfam" id="PF00723">
    <property type="entry name" value="Glyco_hydro_15"/>
    <property type="match status" value="1"/>
</dbReference>
<dbReference type="AlphaFoldDB" id="A0A6A4VX89"/>
<dbReference type="InterPro" id="IPR008928">
    <property type="entry name" value="6-hairpin_glycosidase_sf"/>
</dbReference>
<comment type="similarity">
    <text evidence="2 6">Belongs to the phosphorylase b kinase regulatory chain family.</text>
</comment>
<keyword evidence="6" id="KW-1003">Cell membrane</keyword>
<evidence type="ECO:0000256" key="6">
    <source>
        <dbReference type="RuleBase" id="RU364123"/>
    </source>
</evidence>
<proteinExistence type="inferred from homology"/>
<protein>
    <recommendedName>
        <fullName evidence="6">Phosphorylase b kinase regulatory subunit</fullName>
    </recommendedName>
</protein>
<dbReference type="InterPro" id="IPR045583">
    <property type="entry name" value="KPBA/B_C"/>
</dbReference>
<reference evidence="10 11" key="1">
    <citation type="submission" date="2019-07" db="EMBL/GenBank/DDBJ databases">
        <title>Draft genome assembly of a fouling barnacle, Amphibalanus amphitrite (Darwin, 1854): The first reference genome for Thecostraca.</title>
        <authorList>
            <person name="Kim W."/>
        </authorList>
    </citation>
    <scope>NUCLEOTIDE SEQUENCE [LARGE SCALE GENOMIC DNA]</scope>
    <source>
        <strain evidence="10">SNU_AA5</strain>
        <tissue evidence="10">Soma without cirri and trophi</tissue>
    </source>
</reference>
<dbReference type="Proteomes" id="UP000440578">
    <property type="component" value="Unassembled WGS sequence"/>
</dbReference>
<evidence type="ECO:0000259" key="9">
    <source>
        <dbReference type="Pfam" id="PF19292"/>
    </source>
</evidence>
<evidence type="ECO:0000259" key="8">
    <source>
        <dbReference type="Pfam" id="PF00723"/>
    </source>
</evidence>
<dbReference type="EMBL" id="VIIS01001486">
    <property type="protein sequence ID" value="KAF0297477.1"/>
    <property type="molecule type" value="Genomic_DNA"/>
</dbReference>
<dbReference type="OrthoDB" id="5971574at2759"/>
<dbReference type="InterPro" id="IPR011613">
    <property type="entry name" value="GH15-like"/>
</dbReference>
<dbReference type="EMBL" id="VIIS01001486">
    <property type="protein sequence ID" value="KAF0297479.1"/>
    <property type="molecule type" value="Genomic_DNA"/>
</dbReference>
<accession>A0A6A4VX89</accession>
<evidence type="ECO:0000256" key="7">
    <source>
        <dbReference type="SAM" id="MobiDB-lite"/>
    </source>
</evidence>
<dbReference type="InterPro" id="IPR008734">
    <property type="entry name" value="PHK_A/B_su"/>
</dbReference>
<dbReference type="GO" id="GO:0005516">
    <property type="term" value="F:calmodulin binding"/>
    <property type="evidence" value="ECO:0007669"/>
    <property type="project" value="UniProtKB-KW"/>
</dbReference>
<comment type="function">
    <text evidence="6">Phosphorylase b kinase catalyzes the phosphorylation of serine in certain substrates, including troponin I.</text>
</comment>
<comment type="subcellular location">
    <subcellularLocation>
        <location evidence="6">Cell membrane</location>
        <topology evidence="6">Lipid-anchor</topology>
        <orientation evidence="6">Cytoplasmic side</orientation>
    </subcellularLocation>
</comment>
<evidence type="ECO:0000256" key="4">
    <source>
        <dbReference type="ARBA" id="ARBA00022860"/>
    </source>
</evidence>
<dbReference type="SUPFAM" id="SSF48208">
    <property type="entry name" value="Six-hairpin glycosidases"/>
    <property type="match status" value="1"/>
</dbReference>
<feature type="domain" description="Phosphorylase b kinase regulatory subunit alpha/beta C-terminal" evidence="9">
    <location>
        <begin position="996"/>
        <end position="1100"/>
    </location>
</feature>
<name>A0A6A4VX89_AMPAM</name>
<keyword evidence="5 6" id="KW-0119">Carbohydrate metabolism</keyword>
<sequence>MTLASGDPDSTEPTFRTGRRPSAICTIPTMKVTPTPTAAYLSGVVHSRRMGRTFSIGDMDPDTFSRIKNYDETVGRLDHYYGVVKRQLIANQSFMTGQFPESSAERVVSDVRTSLYCAFSIWCLHQAYKRIDDDRGKTFELGQSVVKCMRGILRSWMKQADKVERFKANQTTHNALHSKFHLVTGDEVLTCEQYNHLQIDVVSLYLLFLVQMTASGLQIVFTIDEVNLVQNLVYYVERAYRTPDFGMWQRGSKYNNGSSELHASSIGLAKSALEAVNGCNLFGDHGSSQSVVYVDIDAHNRNRTIFETLLPRESSSTSSDMALMMAISFPAFGTHDQLLYSKTKSKIVQKLRGRHGFKRFARDGFGTVLEDSSERFYKDSTVQKFERIESEWPLFYMYMIIDGVFRSDKKQVDEYKQLLRPLIHYDRRTDPTLPQYYFVPSEHLSGERAEPGSQPRFASAVGGPGDLFLWGQAMLVVTELLLEELVHINEIDLIRRYLPSYNRPRRTTRYSAFQGTASDLVVQVVLVAESRRLQAMLATYGIQSQTPKEVEPVQIWSQKQLVQASRTLGSQGLSARHTGWSFFRAFNARQSVYRNLGVNWKLGLEGRPPRPIGALGTSKVSIEYRRPIGLWSYVSKVYRISGQTVLCYPLIFDSTDFYLNHDMALLIDDIKSEIQFVGRYWRLSGRPTCCLIMKETHMRDTNFRKMVDLLAMLKTGSCEGVKVRVGRLQNLMSSSCTEHLDFMDAAEDWGVEPEPFRELANKTVGYQSLTDIPTATIYNETEPLTIQELQHKSDHELQHIWRGISTLRGRSYILKLLLDRHGPDYQLEGVTVHQRLVQLNSEAGTLRCWSVLRFCSSLLGRVVDSISPYLTAILVSGKQFAIGVIGQPEVVIDKPLTPAEIESLFFGSVRPLDVIQAVLQQELVLCSGRLILTRPDLFAGILTIRIGWFLQAMELYSRIEGREQPIAEMAPSEVRALLYNVLSLDSNSCNISITPRQQRQIDGCLGRSPRNLHSSVWFILGRTAGGLTIGQRHLPQSPTITDMTVGELRFAILVNDMLAQCPQPELRQIVVQPPFLERNPELSFRGCIELSQMVDEAHRLYLKDVNLPLPYGRTDVFRRRFVYAGSRRHSTVGTEDGGEGGTTSELDGFFQLPPSATAGYLARTVVHHLLTRPMTALDEIDATAALESAAASPQACNIA</sequence>
<keyword evidence="6" id="KW-0449">Lipoprotein</keyword>